<comment type="subcellular location">
    <subcellularLocation>
        <location evidence="2">Nucleus</location>
    </subcellularLocation>
</comment>
<dbReference type="RefSeq" id="XP_002114796.1">
    <property type="nucleotide sequence ID" value="XM_002114760.1"/>
</dbReference>
<dbReference type="Pfam" id="PF08648">
    <property type="entry name" value="SNRNP27"/>
    <property type="match status" value="1"/>
</dbReference>
<evidence type="ECO:0000256" key="7">
    <source>
        <dbReference type="ARBA" id="ARBA00023187"/>
    </source>
</evidence>
<dbReference type="KEGG" id="tad:TRIADDRAFT_58638"/>
<dbReference type="EMBL" id="DS985248">
    <property type="protein sequence ID" value="EDV22930.1"/>
    <property type="molecule type" value="Genomic_DNA"/>
</dbReference>
<dbReference type="HOGENOM" id="CLU_1557280_0_0_1"/>
<dbReference type="PANTHER" id="PTHR31077:SF1">
    <property type="entry name" value="U4_U6.U5 SMALL NUCLEAR RIBONUCLEOPROTEIN 27 KDA PROTEIN"/>
    <property type="match status" value="1"/>
</dbReference>
<dbReference type="InParanoid" id="B3S392"/>
<evidence type="ECO:0000313" key="12">
    <source>
        <dbReference type="EMBL" id="EDV22930.1"/>
    </source>
</evidence>
<keyword evidence="7" id="KW-0508">mRNA splicing</keyword>
<evidence type="ECO:0000256" key="6">
    <source>
        <dbReference type="ARBA" id="ARBA00022664"/>
    </source>
</evidence>
<evidence type="ECO:0000256" key="9">
    <source>
        <dbReference type="ARBA" id="ARBA00031864"/>
    </source>
</evidence>
<keyword evidence="6" id="KW-0507">mRNA processing</keyword>
<gene>
    <name evidence="12" type="ORF">TRIADDRAFT_58638</name>
</gene>
<comment type="subunit">
    <text evidence="4">Part of a tri-snRNP complex.</text>
</comment>
<dbReference type="GO" id="GO:0006397">
    <property type="term" value="P:mRNA processing"/>
    <property type="evidence" value="ECO:0007669"/>
    <property type="project" value="UniProtKB-KW"/>
</dbReference>
<comment type="similarity">
    <text evidence="3">Belongs to the SNUT3 family.</text>
</comment>
<protein>
    <recommendedName>
        <fullName evidence="5">U4/U6.U5 small nuclear ribonucleoprotein 27 kDa protein</fullName>
    </recommendedName>
    <alternativeName>
        <fullName evidence="9">U4/U6.U5 tri-snRNP-associated protein 3</fullName>
    </alternativeName>
</protein>
<dbReference type="PANTHER" id="PTHR31077">
    <property type="entry name" value="U4/U6.U5 SMALL NUCLEAR RIBONUCLEOPROTEIN 27 KDA PROTEIN"/>
    <property type="match status" value="1"/>
</dbReference>
<dbReference type="GeneID" id="6755828"/>
<accession>B3S392</accession>
<reference evidence="12 13" key="1">
    <citation type="journal article" date="2008" name="Nature">
        <title>The Trichoplax genome and the nature of placozoans.</title>
        <authorList>
            <person name="Srivastava M."/>
            <person name="Begovic E."/>
            <person name="Chapman J."/>
            <person name="Putnam N.H."/>
            <person name="Hellsten U."/>
            <person name="Kawashima T."/>
            <person name="Kuo A."/>
            <person name="Mitros T."/>
            <person name="Salamov A."/>
            <person name="Carpenter M.L."/>
            <person name="Signorovitch A.Y."/>
            <person name="Moreno M.A."/>
            <person name="Kamm K."/>
            <person name="Grimwood J."/>
            <person name="Schmutz J."/>
            <person name="Shapiro H."/>
            <person name="Grigoriev I.V."/>
            <person name="Buss L.W."/>
            <person name="Schierwater B."/>
            <person name="Dellaporta S.L."/>
            <person name="Rokhsar D.S."/>
        </authorList>
    </citation>
    <scope>NUCLEOTIDE SEQUENCE [LARGE SCALE GENOMIC DNA]</scope>
    <source>
        <strain evidence="12 13">Grell-BS-1999</strain>
    </source>
</reference>
<dbReference type="OrthoDB" id="21368at2759"/>
<sequence>MPSRSRSRSPHYGEIRSYDRRRRSRSPDRKPVVEVTQDRQNDDQGLRDTEVVLVLLVEDTEKDQGHDQDLHGVRKEVGHVLLDHDVIRILDVSLEGLDEEEKMMKLMGFSGFDSTKGKHVDGTNNAEGTRIQQKRRYRNKNPYVQVLLPSTYWSCQNIDAHRKLPLNYECND</sequence>
<evidence type="ECO:0000259" key="11">
    <source>
        <dbReference type="Pfam" id="PF08648"/>
    </source>
</evidence>
<dbReference type="Proteomes" id="UP000009022">
    <property type="component" value="Unassembled WGS sequence"/>
</dbReference>
<dbReference type="STRING" id="10228.B3S392"/>
<proteinExistence type="inferred from homology"/>
<evidence type="ECO:0000256" key="4">
    <source>
        <dbReference type="ARBA" id="ARBA00011825"/>
    </source>
</evidence>
<evidence type="ECO:0000256" key="3">
    <source>
        <dbReference type="ARBA" id="ARBA00008218"/>
    </source>
</evidence>
<feature type="domain" description="U4/U6.U5 small nuclear ribonucleoprotein 27kDa protein" evidence="11">
    <location>
        <begin position="98"/>
        <end position="138"/>
    </location>
</feature>
<dbReference type="InterPro" id="IPR013957">
    <property type="entry name" value="SNRNP27"/>
</dbReference>
<evidence type="ECO:0000256" key="5">
    <source>
        <dbReference type="ARBA" id="ARBA00014357"/>
    </source>
</evidence>
<keyword evidence="13" id="KW-1185">Reference proteome</keyword>
<evidence type="ECO:0000256" key="8">
    <source>
        <dbReference type="ARBA" id="ARBA00023242"/>
    </source>
</evidence>
<evidence type="ECO:0000256" key="2">
    <source>
        <dbReference type="ARBA" id="ARBA00004123"/>
    </source>
</evidence>
<name>B3S392_TRIAD</name>
<evidence type="ECO:0000313" key="13">
    <source>
        <dbReference type="Proteomes" id="UP000009022"/>
    </source>
</evidence>
<dbReference type="AlphaFoldDB" id="B3S392"/>
<feature type="region of interest" description="Disordered" evidence="10">
    <location>
        <begin position="1"/>
        <end position="44"/>
    </location>
</feature>
<feature type="compositionally biased region" description="Basic and acidic residues" evidence="10">
    <location>
        <begin position="25"/>
        <end position="44"/>
    </location>
</feature>
<evidence type="ECO:0000256" key="10">
    <source>
        <dbReference type="SAM" id="MobiDB-lite"/>
    </source>
</evidence>
<evidence type="ECO:0000256" key="1">
    <source>
        <dbReference type="ARBA" id="ARBA00003632"/>
    </source>
</evidence>
<comment type="function">
    <text evidence="1">May play a role in mRNA splicing.</text>
</comment>
<keyword evidence="8" id="KW-0539">Nucleus</keyword>
<dbReference type="GO" id="GO:0008380">
    <property type="term" value="P:RNA splicing"/>
    <property type="evidence" value="ECO:0007669"/>
    <property type="project" value="UniProtKB-KW"/>
</dbReference>
<dbReference type="CTD" id="6755828"/>
<organism evidence="12 13">
    <name type="scientific">Trichoplax adhaerens</name>
    <name type="common">Trichoplax reptans</name>
    <dbReference type="NCBI Taxonomy" id="10228"/>
    <lineage>
        <taxon>Eukaryota</taxon>
        <taxon>Metazoa</taxon>
        <taxon>Placozoa</taxon>
        <taxon>Uniplacotomia</taxon>
        <taxon>Trichoplacea</taxon>
        <taxon>Trichoplacidae</taxon>
        <taxon>Trichoplax</taxon>
    </lineage>
</organism>
<dbReference type="GO" id="GO:0005634">
    <property type="term" value="C:nucleus"/>
    <property type="evidence" value="ECO:0007669"/>
    <property type="project" value="UniProtKB-SubCell"/>
</dbReference>